<proteinExistence type="predicted"/>
<comment type="function">
    <text evidence="1">May be required for disulfide bond formation in some proteins.</text>
</comment>
<dbReference type="InterPro" id="IPR012336">
    <property type="entry name" value="Thioredoxin-like_fold"/>
</dbReference>
<dbReference type="EMBL" id="BMKB01000004">
    <property type="protein sequence ID" value="GGA56057.1"/>
    <property type="molecule type" value="Genomic_DNA"/>
</dbReference>
<dbReference type="Proteomes" id="UP000596977">
    <property type="component" value="Unassembled WGS sequence"/>
</dbReference>
<evidence type="ECO:0000256" key="1">
    <source>
        <dbReference type="ARBA" id="ARBA00003565"/>
    </source>
</evidence>
<sequence length="238" mass="26039">MLLDRRKLLVAGSGAGIATLLYGCGSSSDAQEQTPAASGADTSETTGEVALYDGSPIEPIDGQAINNPDGLQDRPLGGVNANVTVIEYVSPTCPHCANFHVTVYPRLKEEYVDTGNVRWIVRPFRRNVLDLAVFMVAEAAGSAYHDVLSAYMASQNQWMTADNPRQAIFEIAQQFGFTQERFEEVLTDEEMFAALESMREQALNQFGLLGTPTFYINGQRLESNATFEALSSEIEARL</sequence>
<evidence type="ECO:0000313" key="4">
    <source>
        <dbReference type="Proteomes" id="UP000596977"/>
    </source>
</evidence>
<protein>
    <submittedName>
        <fullName evidence="3">Disulfide bond formation protein DsbD</fullName>
    </submittedName>
</protein>
<dbReference type="PROSITE" id="PS51352">
    <property type="entry name" value="THIOREDOXIN_2"/>
    <property type="match status" value="1"/>
</dbReference>
<evidence type="ECO:0000259" key="2">
    <source>
        <dbReference type="PROSITE" id="PS51352"/>
    </source>
</evidence>
<keyword evidence="4" id="KW-1185">Reference proteome</keyword>
<dbReference type="SUPFAM" id="SSF52833">
    <property type="entry name" value="Thioredoxin-like"/>
    <property type="match status" value="1"/>
</dbReference>
<dbReference type="Pfam" id="PF13462">
    <property type="entry name" value="Thioredoxin_4"/>
    <property type="match status" value="1"/>
</dbReference>
<accession>A0A916RH88</accession>
<dbReference type="InterPro" id="IPR036249">
    <property type="entry name" value="Thioredoxin-like_sf"/>
</dbReference>
<reference evidence="3 4" key="1">
    <citation type="journal article" date="2014" name="Int. J. Syst. Evol. Microbiol.">
        <title>Complete genome sequence of Corynebacterium casei LMG S-19264T (=DSM 44701T), isolated from a smear-ripened cheese.</title>
        <authorList>
            <consortium name="US DOE Joint Genome Institute (JGI-PGF)"/>
            <person name="Walter F."/>
            <person name="Albersmeier A."/>
            <person name="Kalinowski J."/>
            <person name="Ruckert C."/>
        </authorList>
    </citation>
    <scope>NUCLEOTIDE SEQUENCE [LARGE SCALE GENOMIC DNA]</scope>
    <source>
        <strain evidence="3 4">CGMCC 1.15896</strain>
    </source>
</reference>
<name>A0A916RH88_9HYPH</name>
<feature type="domain" description="Thioredoxin" evidence="2">
    <location>
        <begin position="28"/>
        <end position="238"/>
    </location>
</feature>
<organism evidence="3 4">
    <name type="scientific">Pelagibacterium lentulum</name>
    <dbReference type="NCBI Taxonomy" id="2029865"/>
    <lineage>
        <taxon>Bacteria</taxon>
        <taxon>Pseudomonadati</taxon>
        <taxon>Pseudomonadota</taxon>
        <taxon>Alphaproteobacteria</taxon>
        <taxon>Hyphomicrobiales</taxon>
        <taxon>Devosiaceae</taxon>
        <taxon>Pelagibacterium</taxon>
    </lineage>
</organism>
<evidence type="ECO:0000313" key="3">
    <source>
        <dbReference type="EMBL" id="GGA56057.1"/>
    </source>
</evidence>
<dbReference type="PROSITE" id="PS51257">
    <property type="entry name" value="PROKAR_LIPOPROTEIN"/>
    <property type="match status" value="1"/>
</dbReference>
<dbReference type="Gene3D" id="3.40.30.10">
    <property type="entry name" value="Glutaredoxin"/>
    <property type="match status" value="1"/>
</dbReference>
<comment type="caution">
    <text evidence="3">The sequence shown here is derived from an EMBL/GenBank/DDBJ whole genome shotgun (WGS) entry which is preliminary data.</text>
</comment>
<dbReference type="AlphaFoldDB" id="A0A916RH88"/>
<gene>
    <name evidence="3" type="ORF">GCM10011499_27730</name>
</gene>
<dbReference type="InterPro" id="IPR013766">
    <property type="entry name" value="Thioredoxin_domain"/>
</dbReference>